<feature type="compositionally biased region" description="Polar residues" evidence="1">
    <location>
        <begin position="1"/>
        <end position="11"/>
    </location>
</feature>
<accession>A0A146FH71</accession>
<proteinExistence type="predicted"/>
<sequence length="68" mass="7278">MAPIRKSSSLGQGRADRRGGSPAAERRENETLLAQEGSCLSHFRGRSGGDQDKCCCAVAVHLSTPFME</sequence>
<dbReference type="EMBL" id="BCWF01000019">
    <property type="protein sequence ID" value="GAT25360.1"/>
    <property type="molecule type" value="Genomic_DNA"/>
</dbReference>
<feature type="region of interest" description="Disordered" evidence="1">
    <location>
        <begin position="1"/>
        <end position="30"/>
    </location>
</feature>
<gene>
    <name evidence="2" type="ORF">RIB2604_01903150</name>
</gene>
<organism evidence="2 3">
    <name type="scientific">Aspergillus kawachii</name>
    <name type="common">White koji mold</name>
    <name type="synonym">Aspergillus awamori var. kawachi</name>
    <dbReference type="NCBI Taxonomy" id="1069201"/>
    <lineage>
        <taxon>Eukaryota</taxon>
        <taxon>Fungi</taxon>
        <taxon>Dikarya</taxon>
        <taxon>Ascomycota</taxon>
        <taxon>Pezizomycotina</taxon>
        <taxon>Eurotiomycetes</taxon>
        <taxon>Eurotiomycetidae</taxon>
        <taxon>Eurotiales</taxon>
        <taxon>Aspergillaceae</taxon>
        <taxon>Aspergillus</taxon>
        <taxon>Aspergillus subgen. Circumdati</taxon>
    </lineage>
</organism>
<dbReference type="AlphaFoldDB" id="A0A146FH71"/>
<name>A0A146FH71_ASPKA</name>
<protein>
    <submittedName>
        <fullName evidence="2">Uncharacterized protein</fullName>
    </submittedName>
</protein>
<evidence type="ECO:0000313" key="3">
    <source>
        <dbReference type="Proteomes" id="UP000075230"/>
    </source>
</evidence>
<reference evidence="3" key="2">
    <citation type="submission" date="2016-02" db="EMBL/GenBank/DDBJ databases">
        <title>Genome sequencing of Aspergillus luchuensis NBRC 4314.</title>
        <authorList>
            <person name="Yamada O."/>
        </authorList>
    </citation>
    <scope>NUCLEOTIDE SEQUENCE [LARGE SCALE GENOMIC DNA]</scope>
    <source>
        <strain evidence="3">RIB 2604</strain>
    </source>
</reference>
<comment type="caution">
    <text evidence="2">The sequence shown here is derived from an EMBL/GenBank/DDBJ whole genome shotgun (WGS) entry which is preliminary data.</text>
</comment>
<evidence type="ECO:0000256" key="1">
    <source>
        <dbReference type="SAM" id="MobiDB-lite"/>
    </source>
</evidence>
<dbReference type="Proteomes" id="UP000075230">
    <property type="component" value="Unassembled WGS sequence"/>
</dbReference>
<reference evidence="2 3" key="1">
    <citation type="journal article" date="2016" name="DNA Res.">
        <title>Genome sequence of Aspergillus luchuensis NBRC 4314.</title>
        <authorList>
            <person name="Yamada O."/>
            <person name="Machida M."/>
            <person name="Hosoyama A."/>
            <person name="Goto M."/>
            <person name="Takahashi T."/>
            <person name="Futagami T."/>
            <person name="Yamagata Y."/>
            <person name="Takeuchi M."/>
            <person name="Kobayashi T."/>
            <person name="Koike H."/>
            <person name="Abe K."/>
            <person name="Asai K."/>
            <person name="Arita M."/>
            <person name="Fujita N."/>
            <person name="Fukuda K."/>
            <person name="Higa K."/>
            <person name="Horikawa H."/>
            <person name="Ishikawa T."/>
            <person name="Jinno K."/>
            <person name="Kato Y."/>
            <person name="Kirimura K."/>
            <person name="Mizutani O."/>
            <person name="Nakasone K."/>
            <person name="Sano M."/>
            <person name="Shiraishi Y."/>
            <person name="Tsukahara M."/>
            <person name="Gomi K."/>
        </authorList>
    </citation>
    <scope>NUCLEOTIDE SEQUENCE [LARGE SCALE GENOMIC DNA]</scope>
    <source>
        <strain evidence="2 3">RIB 2604</strain>
    </source>
</reference>
<evidence type="ECO:0000313" key="2">
    <source>
        <dbReference type="EMBL" id="GAT25360.1"/>
    </source>
</evidence>
<feature type="compositionally biased region" description="Basic and acidic residues" evidence="1">
    <location>
        <begin position="14"/>
        <end position="30"/>
    </location>
</feature>